<dbReference type="EMBL" id="CP097332">
    <property type="protein sequence ID" value="UQX86642.1"/>
    <property type="molecule type" value="Genomic_DNA"/>
</dbReference>
<proteinExistence type="predicted"/>
<dbReference type="InterPro" id="IPR023198">
    <property type="entry name" value="PGP-like_dom2"/>
</dbReference>
<dbReference type="RefSeq" id="WP_249768981.1">
    <property type="nucleotide sequence ID" value="NZ_CP097332.1"/>
</dbReference>
<evidence type="ECO:0000313" key="1">
    <source>
        <dbReference type="EMBL" id="UQX86642.1"/>
    </source>
</evidence>
<dbReference type="Pfam" id="PF00702">
    <property type="entry name" value="Hydrolase"/>
    <property type="match status" value="1"/>
</dbReference>
<dbReference type="SFLD" id="SFLDG01129">
    <property type="entry name" value="C1.5:_HAD__Beta-PGM__Phosphata"/>
    <property type="match status" value="1"/>
</dbReference>
<organism evidence="1 2">
    <name type="scientific">Jatrophihabitans telluris</name>
    <dbReference type="NCBI Taxonomy" id="2038343"/>
    <lineage>
        <taxon>Bacteria</taxon>
        <taxon>Bacillati</taxon>
        <taxon>Actinomycetota</taxon>
        <taxon>Actinomycetes</taxon>
        <taxon>Jatrophihabitantales</taxon>
        <taxon>Jatrophihabitantaceae</taxon>
        <taxon>Jatrophihabitans</taxon>
    </lineage>
</organism>
<sequence length="221" mass="23830">MTELQAVLWDMDGTLVDTEPYWIAAEYRLVESFGGTWNDEHAESLVGNPLLVSAAYLREHGRVDLPPEEIVDRLLDEVIQATTERIVWRPGVLRCLAELKAAAIPCAMVTMSYLNLATAVADQLPPGTFQSLVTGDQLSRGKPDPEAYLTAARRLGVDPTRCVAIEDSPAGLGSAEAAGCVVIGVPNQVRLEPAPGRILLPTLENVGVADLRGYVSERVAL</sequence>
<accession>A0ABY4QSP6</accession>
<dbReference type="CDD" id="cd07505">
    <property type="entry name" value="HAD_BPGM-like"/>
    <property type="match status" value="1"/>
</dbReference>
<dbReference type="SUPFAM" id="SSF56784">
    <property type="entry name" value="HAD-like"/>
    <property type="match status" value="1"/>
</dbReference>
<dbReference type="InterPro" id="IPR006439">
    <property type="entry name" value="HAD-SF_hydro_IA"/>
</dbReference>
<name>A0ABY4QSP6_9ACTN</name>
<keyword evidence="2" id="KW-1185">Reference proteome</keyword>
<dbReference type="Proteomes" id="UP001056336">
    <property type="component" value="Chromosome"/>
</dbReference>
<protein>
    <submittedName>
        <fullName evidence="1">HAD family phosphatase</fullName>
    </submittedName>
</protein>
<dbReference type="PANTHER" id="PTHR18901">
    <property type="entry name" value="2-DEOXYGLUCOSE-6-PHOSPHATE PHOSPHATASE 2"/>
    <property type="match status" value="1"/>
</dbReference>
<reference evidence="1" key="1">
    <citation type="journal article" date="2018" name="Int. J. Syst. Evol. Microbiol.">
        <title>Jatrophihabitans telluris sp. nov., isolated from sediment soil of lava forest wetlands and the emended description of the genus Jatrophihabitans.</title>
        <authorList>
            <person name="Lee K.C."/>
            <person name="Suh M.K."/>
            <person name="Eom M.K."/>
            <person name="Kim K.K."/>
            <person name="Kim J.S."/>
            <person name="Kim D.S."/>
            <person name="Ko S.H."/>
            <person name="Shin Y.K."/>
            <person name="Lee J.S."/>
        </authorList>
    </citation>
    <scope>NUCLEOTIDE SEQUENCE</scope>
    <source>
        <strain evidence="1">N237</strain>
    </source>
</reference>
<dbReference type="InterPro" id="IPR023214">
    <property type="entry name" value="HAD_sf"/>
</dbReference>
<evidence type="ECO:0000313" key="2">
    <source>
        <dbReference type="Proteomes" id="UP001056336"/>
    </source>
</evidence>
<dbReference type="Gene3D" id="1.10.150.240">
    <property type="entry name" value="Putative phosphatase, domain 2"/>
    <property type="match status" value="1"/>
</dbReference>
<reference evidence="1" key="2">
    <citation type="submission" date="2022-05" db="EMBL/GenBank/DDBJ databases">
        <authorList>
            <person name="Kim J.-S."/>
            <person name="Lee K."/>
            <person name="Suh M."/>
            <person name="Eom M."/>
            <person name="Kim J.-S."/>
            <person name="Kim D.-S."/>
            <person name="Ko S.-H."/>
            <person name="Shin Y."/>
            <person name="Lee J.-S."/>
        </authorList>
    </citation>
    <scope>NUCLEOTIDE SEQUENCE</scope>
    <source>
        <strain evidence="1">N237</strain>
    </source>
</reference>
<dbReference type="Gene3D" id="3.40.50.1000">
    <property type="entry name" value="HAD superfamily/HAD-like"/>
    <property type="match status" value="1"/>
</dbReference>
<dbReference type="PANTHER" id="PTHR18901:SF38">
    <property type="entry name" value="PSEUDOURIDINE-5'-PHOSPHATASE"/>
    <property type="match status" value="1"/>
</dbReference>
<dbReference type="InterPro" id="IPR036412">
    <property type="entry name" value="HAD-like_sf"/>
</dbReference>
<gene>
    <name evidence="1" type="ORF">M6D93_09985</name>
</gene>
<dbReference type="NCBIfam" id="TIGR01509">
    <property type="entry name" value="HAD-SF-IA-v3"/>
    <property type="match status" value="1"/>
</dbReference>
<dbReference type="SFLD" id="SFLDS00003">
    <property type="entry name" value="Haloacid_Dehalogenase"/>
    <property type="match status" value="1"/>
</dbReference>